<sequence length="324" mass="34252">MLVSKRSLLCAGLAAAALVAVGSANAQDKIAYPHKVVTLVTHSSAGGGSDVFLRDMTGYLKKIIDADFVVENVTGGSGAKAMAHMAKQKPDGSVFYATTPTYIYTSHMSELSADYTALEPLVNVFYDPEVIYTRADAPFKTLADVVAKAKSERSAWGAANPGSLERVTLEKLKKLTGVNAAIVTSEGGGETMVNVLNGTLDIAIGELQELRSQLEGKQVRVLAVLSEKPLPQLVGVPTAKEGGVDLVVQKFRGLASPKGLSAEAAKAWDAAIPRLLADPEYKAKYEAAGLVPAFMPHSEAVTFTSKFADEQKAILTEVGITKKK</sequence>
<feature type="chain" id="PRO_5027784533" description="Tripartite tricarboxylate transporter substrate binding protein" evidence="2">
    <location>
        <begin position="27"/>
        <end position="324"/>
    </location>
</feature>
<protein>
    <recommendedName>
        <fullName evidence="5">Tripartite tricarboxylate transporter substrate binding protein</fullName>
    </recommendedName>
</protein>
<evidence type="ECO:0000256" key="2">
    <source>
        <dbReference type="SAM" id="SignalP"/>
    </source>
</evidence>
<evidence type="ECO:0000313" key="3">
    <source>
        <dbReference type="EMBL" id="BCJ90442.1"/>
    </source>
</evidence>
<feature type="signal peptide" evidence="2">
    <location>
        <begin position="1"/>
        <end position="26"/>
    </location>
</feature>
<dbReference type="Gene3D" id="3.40.190.10">
    <property type="entry name" value="Periplasmic binding protein-like II"/>
    <property type="match status" value="1"/>
</dbReference>
<dbReference type="AlphaFoldDB" id="A0A6S6QT52"/>
<dbReference type="KEGG" id="tso:IZ6_11770"/>
<dbReference type="CDD" id="cd07012">
    <property type="entry name" value="PBP2_Bug_TTT"/>
    <property type="match status" value="1"/>
</dbReference>
<evidence type="ECO:0008006" key="5">
    <source>
        <dbReference type="Google" id="ProtNLM"/>
    </source>
</evidence>
<dbReference type="SUPFAM" id="SSF53850">
    <property type="entry name" value="Periplasmic binding protein-like II"/>
    <property type="match status" value="1"/>
</dbReference>
<reference evidence="3 4" key="1">
    <citation type="submission" date="2020-08" db="EMBL/GenBank/DDBJ databases">
        <title>Genome sequence of Rhizobiales bacterium strain IZ6.</title>
        <authorList>
            <person name="Nakai R."/>
            <person name="Naganuma T."/>
        </authorList>
    </citation>
    <scope>NUCLEOTIDE SEQUENCE [LARGE SCALE GENOMIC DNA]</scope>
    <source>
        <strain evidence="3 4">IZ6</strain>
    </source>
</reference>
<dbReference type="InterPro" id="IPR042100">
    <property type="entry name" value="Bug_dom1"/>
</dbReference>
<organism evidence="3 4">
    <name type="scientific">Terrihabitans soli</name>
    <dbReference type="NCBI Taxonomy" id="708113"/>
    <lineage>
        <taxon>Bacteria</taxon>
        <taxon>Pseudomonadati</taxon>
        <taxon>Pseudomonadota</taxon>
        <taxon>Alphaproteobacteria</taxon>
        <taxon>Hyphomicrobiales</taxon>
        <taxon>Terrihabitans</taxon>
    </lineage>
</organism>
<dbReference type="PIRSF" id="PIRSF017082">
    <property type="entry name" value="YflP"/>
    <property type="match status" value="1"/>
</dbReference>
<gene>
    <name evidence="3" type="ORF">IZ6_11770</name>
</gene>
<proteinExistence type="inferred from homology"/>
<evidence type="ECO:0000256" key="1">
    <source>
        <dbReference type="ARBA" id="ARBA00006987"/>
    </source>
</evidence>
<dbReference type="Proteomes" id="UP000515317">
    <property type="component" value="Chromosome"/>
</dbReference>
<dbReference type="EMBL" id="AP023361">
    <property type="protein sequence ID" value="BCJ90442.1"/>
    <property type="molecule type" value="Genomic_DNA"/>
</dbReference>
<dbReference type="Pfam" id="PF03401">
    <property type="entry name" value="TctC"/>
    <property type="match status" value="1"/>
</dbReference>
<dbReference type="PANTHER" id="PTHR42928">
    <property type="entry name" value="TRICARBOXYLATE-BINDING PROTEIN"/>
    <property type="match status" value="1"/>
</dbReference>
<dbReference type="PANTHER" id="PTHR42928:SF5">
    <property type="entry name" value="BLR1237 PROTEIN"/>
    <property type="match status" value="1"/>
</dbReference>
<accession>A0A6S6QT52</accession>
<dbReference type="InterPro" id="IPR005064">
    <property type="entry name" value="BUG"/>
</dbReference>
<dbReference type="RefSeq" id="WP_222877069.1">
    <property type="nucleotide sequence ID" value="NZ_AP023361.1"/>
</dbReference>
<keyword evidence="4" id="KW-1185">Reference proteome</keyword>
<keyword evidence="2" id="KW-0732">Signal</keyword>
<evidence type="ECO:0000313" key="4">
    <source>
        <dbReference type="Proteomes" id="UP000515317"/>
    </source>
</evidence>
<comment type="similarity">
    <text evidence="1">Belongs to the UPF0065 (bug) family.</text>
</comment>
<name>A0A6S6QT52_9HYPH</name>
<dbReference type="Gene3D" id="3.40.190.150">
    <property type="entry name" value="Bordetella uptake gene, domain 1"/>
    <property type="match status" value="1"/>
</dbReference>